<protein>
    <submittedName>
        <fullName evidence="4">Phosphatase PAP2 family protein</fullName>
    </submittedName>
</protein>
<feature type="transmembrane region" description="Helical" evidence="2">
    <location>
        <begin position="151"/>
        <end position="170"/>
    </location>
</feature>
<keyword evidence="2" id="KW-0812">Transmembrane</keyword>
<dbReference type="InterPro" id="IPR000326">
    <property type="entry name" value="PAP2/HPO"/>
</dbReference>
<evidence type="ECO:0000256" key="1">
    <source>
        <dbReference type="SAM" id="MobiDB-lite"/>
    </source>
</evidence>
<reference evidence="4" key="1">
    <citation type="submission" date="2024-07" db="EMBL/GenBank/DDBJ databases">
        <authorList>
            <person name="fu j."/>
        </authorList>
    </citation>
    <scope>NUCLEOTIDE SEQUENCE</scope>
    <source>
        <strain evidence="4">P10A9</strain>
    </source>
</reference>
<sequence>MPVKSNARETTQAARHATPTEDPEPMRSRRPPIGPFLLAALAAVAGLIGTYLFFVRTTTGQFIDESALVEATELYGTAVKASLRFLDFLPAISAALGAGALGYAAIVRRRWAASLTALAAAGAANLATQVLKNDVFTRPYRGIETFTENSLPSGHTTLAASAAAAIFLVSSPRWRPFVAFAGATYAVATGIATLVNQWHRPADIVAAFLVVAVFMAPAAWIVLITGRSWNAWEGFGSHPGSSRLWVALPTLAGLGAAAVAVVALVRIAPLPGQEASTTNYFWAGCAFVAISGYLVSVAASWLVSAAARRT</sequence>
<dbReference type="EMBL" id="CP163302">
    <property type="protein sequence ID" value="XDP44516.1"/>
    <property type="molecule type" value="Genomic_DNA"/>
</dbReference>
<feature type="transmembrane region" description="Helical" evidence="2">
    <location>
        <begin position="204"/>
        <end position="223"/>
    </location>
</feature>
<dbReference type="KEGG" id="spue:AB5L97_14730"/>
<dbReference type="AlphaFoldDB" id="A0AB39L0M7"/>
<evidence type="ECO:0000313" key="4">
    <source>
        <dbReference type="EMBL" id="XDP44516.1"/>
    </source>
</evidence>
<feature type="transmembrane region" description="Helical" evidence="2">
    <location>
        <begin position="280"/>
        <end position="303"/>
    </location>
</feature>
<dbReference type="Pfam" id="PF01569">
    <property type="entry name" value="PAP2"/>
    <property type="match status" value="1"/>
</dbReference>
<feature type="transmembrane region" description="Helical" evidence="2">
    <location>
        <begin position="36"/>
        <end position="54"/>
    </location>
</feature>
<accession>A0AB39L0M7</accession>
<dbReference type="InterPro" id="IPR036938">
    <property type="entry name" value="PAP2/HPO_sf"/>
</dbReference>
<evidence type="ECO:0000256" key="2">
    <source>
        <dbReference type="SAM" id="Phobius"/>
    </source>
</evidence>
<feature type="domain" description="Phosphatidic acid phosphatase type 2/haloperoxidase" evidence="3">
    <location>
        <begin position="114"/>
        <end position="219"/>
    </location>
</feature>
<dbReference type="RefSeq" id="WP_369045207.1">
    <property type="nucleotide sequence ID" value="NZ_CP163302.1"/>
</dbReference>
<keyword evidence="2" id="KW-1133">Transmembrane helix</keyword>
<dbReference type="Gene3D" id="1.20.144.10">
    <property type="entry name" value="Phosphatidic acid phosphatase type 2/haloperoxidase"/>
    <property type="match status" value="1"/>
</dbReference>
<feature type="transmembrane region" description="Helical" evidence="2">
    <location>
        <begin position="177"/>
        <end position="198"/>
    </location>
</feature>
<proteinExistence type="predicted"/>
<name>A0AB39L0M7_9MICC</name>
<dbReference type="SMART" id="SM00014">
    <property type="entry name" value="acidPPc"/>
    <property type="match status" value="1"/>
</dbReference>
<feature type="transmembrane region" description="Helical" evidence="2">
    <location>
        <begin position="244"/>
        <end position="268"/>
    </location>
</feature>
<organism evidence="4">
    <name type="scientific">Sinomonas puerhi</name>
    <dbReference type="NCBI Taxonomy" id="3238584"/>
    <lineage>
        <taxon>Bacteria</taxon>
        <taxon>Bacillati</taxon>
        <taxon>Actinomycetota</taxon>
        <taxon>Actinomycetes</taxon>
        <taxon>Micrococcales</taxon>
        <taxon>Micrococcaceae</taxon>
        <taxon>Sinomonas</taxon>
    </lineage>
</organism>
<feature type="region of interest" description="Disordered" evidence="1">
    <location>
        <begin position="1"/>
        <end position="29"/>
    </location>
</feature>
<feature type="transmembrane region" description="Helical" evidence="2">
    <location>
        <begin position="88"/>
        <end position="106"/>
    </location>
</feature>
<keyword evidence="2" id="KW-0472">Membrane</keyword>
<dbReference type="SUPFAM" id="SSF48317">
    <property type="entry name" value="Acid phosphatase/Vanadium-dependent haloperoxidase"/>
    <property type="match status" value="1"/>
</dbReference>
<dbReference type="CDD" id="cd01610">
    <property type="entry name" value="PAP2_like"/>
    <property type="match status" value="1"/>
</dbReference>
<gene>
    <name evidence="4" type="ORF">AB5L97_14730</name>
</gene>
<feature type="transmembrane region" description="Helical" evidence="2">
    <location>
        <begin position="113"/>
        <end position="131"/>
    </location>
</feature>
<evidence type="ECO:0000259" key="3">
    <source>
        <dbReference type="SMART" id="SM00014"/>
    </source>
</evidence>